<protein>
    <submittedName>
        <fullName evidence="1">Uncharacterized protein</fullName>
    </submittedName>
</protein>
<accession>A0ABV0Y0S3</accession>
<dbReference type="EMBL" id="JAHRIP010019453">
    <property type="protein sequence ID" value="MEQ2287295.1"/>
    <property type="molecule type" value="Genomic_DNA"/>
</dbReference>
<name>A0ABV0Y0S3_9TELE</name>
<keyword evidence="2" id="KW-1185">Reference proteome</keyword>
<proteinExistence type="predicted"/>
<gene>
    <name evidence="1" type="ORF">AMECASPLE_010909</name>
</gene>
<organism evidence="1 2">
    <name type="scientific">Ameca splendens</name>
    <dbReference type="NCBI Taxonomy" id="208324"/>
    <lineage>
        <taxon>Eukaryota</taxon>
        <taxon>Metazoa</taxon>
        <taxon>Chordata</taxon>
        <taxon>Craniata</taxon>
        <taxon>Vertebrata</taxon>
        <taxon>Euteleostomi</taxon>
        <taxon>Actinopterygii</taxon>
        <taxon>Neopterygii</taxon>
        <taxon>Teleostei</taxon>
        <taxon>Neoteleostei</taxon>
        <taxon>Acanthomorphata</taxon>
        <taxon>Ovalentaria</taxon>
        <taxon>Atherinomorphae</taxon>
        <taxon>Cyprinodontiformes</taxon>
        <taxon>Goodeidae</taxon>
        <taxon>Ameca</taxon>
    </lineage>
</organism>
<comment type="caution">
    <text evidence="1">The sequence shown here is derived from an EMBL/GenBank/DDBJ whole genome shotgun (WGS) entry which is preliminary data.</text>
</comment>
<reference evidence="1 2" key="1">
    <citation type="submission" date="2021-06" db="EMBL/GenBank/DDBJ databases">
        <authorList>
            <person name="Palmer J.M."/>
        </authorList>
    </citation>
    <scope>NUCLEOTIDE SEQUENCE [LARGE SCALE GENOMIC DNA]</scope>
    <source>
        <strain evidence="1 2">AS_MEX2019</strain>
        <tissue evidence="1">Muscle</tissue>
    </source>
</reference>
<evidence type="ECO:0000313" key="1">
    <source>
        <dbReference type="EMBL" id="MEQ2287295.1"/>
    </source>
</evidence>
<dbReference type="Proteomes" id="UP001469553">
    <property type="component" value="Unassembled WGS sequence"/>
</dbReference>
<sequence length="104" mass="11982">MIISRREQDQFSRSEMMNNLCLVGFFLFSVSDSRTLRVTHTQIHSNQISKLSKPGIQPKHTQAHAASLKGERILESQTSSVSKKAQESKKMFRQLRWGALKIFF</sequence>
<evidence type="ECO:0000313" key="2">
    <source>
        <dbReference type="Proteomes" id="UP001469553"/>
    </source>
</evidence>